<protein>
    <submittedName>
        <fullName evidence="2">M15 family metallopeptidase</fullName>
    </submittedName>
</protein>
<dbReference type="SUPFAM" id="SSF55166">
    <property type="entry name" value="Hedgehog/DD-peptidase"/>
    <property type="match status" value="1"/>
</dbReference>
<dbReference type="EMBL" id="JBHTKL010000005">
    <property type="protein sequence ID" value="MFD1019886.1"/>
    <property type="molecule type" value="Genomic_DNA"/>
</dbReference>
<proteinExistence type="predicted"/>
<sequence length="188" mass="21164">MIKNIISLLIFALAVISILYFLPIDDITYPNDEIELKEDAPLPNELHPVVDGKKEELISKSAEKGIDIIITDGFRSVEEQNRLYERGRSTGGNIVTNVKGGGSYHNYGLAIDFALRLDDGNVIWDLEHDGNDNGESDWMEVVAIAKDLGFEWGGDWPGFKDYPHLQMDFGLRVGELKRGYRPTEEAHE</sequence>
<dbReference type="InterPro" id="IPR052179">
    <property type="entry name" value="DD-CPase-like"/>
</dbReference>
<accession>A0ABW3L253</accession>
<dbReference type="PANTHER" id="PTHR34385:SF1">
    <property type="entry name" value="PEPTIDOGLYCAN L-ALANYL-D-GLUTAMATE ENDOPEPTIDASE CWLK"/>
    <property type="match status" value="1"/>
</dbReference>
<evidence type="ECO:0000313" key="3">
    <source>
        <dbReference type="Proteomes" id="UP001596990"/>
    </source>
</evidence>
<keyword evidence="3" id="KW-1185">Reference proteome</keyword>
<dbReference type="Proteomes" id="UP001596990">
    <property type="component" value="Unassembled WGS sequence"/>
</dbReference>
<evidence type="ECO:0000313" key="2">
    <source>
        <dbReference type="EMBL" id="MFD1019886.1"/>
    </source>
</evidence>
<comment type="caution">
    <text evidence="2">The sequence shown here is derived from an EMBL/GenBank/DDBJ whole genome shotgun (WGS) entry which is preliminary data.</text>
</comment>
<dbReference type="CDD" id="cd14845">
    <property type="entry name" value="L-Ala-D-Glu_peptidase_like"/>
    <property type="match status" value="1"/>
</dbReference>
<dbReference type="InterPro" id="IPR009045">
    <property type="entry name" value="Zn_M74/Hedgehog-like"/>
</dbReference>
<name>A0ABW3L253_9BACI</name>
<dbReference type="Pfam" id="PF13539">
    <property type="entry name" value="Peptidase_M15_4"/>
    <property type="match status" value="1"/>
</dbReference>
<dbReference type="RefSeq" id="WP_386060525.1">
    <property type="nucleotide sequence ID" value="NZ_JBHTKL010000005.1"/>
</dbReference>
<dbReference type="Gene3D" id="3.30.1380.10">
    <property type="match status" value="1"/>
</dbReference>
<reference evidence="3" key="1">
    <citation type="journal article" date="2019" name="Int. J. Syst. Evol. Microbiol.">
        <title>The Global Catalogue of Microorganisms (GCM) 10K type strain sequencing project: providing services to taxonomists for standard genome sequencing and annotation.</title>
        <authorList>
            <consortium name="The Broad Institute Genomics Platform"/>
            <consortium name="The Broad Institute Genome Sequencing Center for Infectious Disease"/>
            <person name="Wu L."/>
            <person name="Ma J."/>
        </authorList>
    </citation>
    <scope>NUCLEOTIDE SEQUENCE [LARGE SCALE GENOMIC DNA]</scope>
    <source>
        <strain evidence="3">CCUG 56607</strain>
    </source>
</reference>
<evidence type="ECO:0000259" key="1">
    <source>
        <dbReference type="Pfam" id="PF13539"/>
    </source>
</evidence>
<gene>
    <name evidence="2" type="ORF">ACFQ2J_11935</name>
</gene>
<organism evidence="2 3">
    <name type="scientific">Thalassobacillus hwangdonensis</name>
    <dbReference type="NCBI Taxonomy" id="546108"/>
    <lineage>
        <taxon>Bacteria</taxon>
        <taxon>Bacillati</taxon>
        <taxon>Bacillota</taxon>
        <taxon>Bacilli</taxon>
        <taxon>Bacillales</taxon>
        <taxon>Bacillaceae</taxon>
        <taxon>Thalassobacillus</taxon>
    </lineage>
</organism>
<dbReference type="PANTHER" id="PTHR34385">
    <property type="entry name" value="D-ALANYL-D-ALANINE CARBOXYPEPTIDASE"/>
    <property type="match status" value="1"/>
</dbReference>
<dbReference type="InterPro" id="IPR039561">
    <property type="entry name" value="Peptidase_M15C"/>
</dbReference>
<feature type="domain" description="Peptidase M15C" evidence="1">
    <location>
        <begin position="100"/>
        <end position="167"/>
    </location>
</feature>